<sequence length="152" mass="17645">MEQSVNLSSLLEAVRNAPDGVTMFLHRKTGEVLRISDDVLRRAQLQAPDARDDEEFRAAADVVAATEDDYLPLPNRLEVDESALMEAFVRELSNPMMRTMLERELTGTGRFRRFQDRVVELGLQEDWNAYRLDGYLEFMRQWCRARSVPYSE</sequence>
<dbReference type="EMBL" id="JBHUML010000005">
    <property type="protein sequence ID" value="MFD2706602.1"/>
    <property type="molecule type" value="Genomic_DNA"/>
</dbReference>
<dbReference type="Proteomes" id="UP001597520">
    <property type="component" value="Unassembled WGS sequence"/>
</dbReference>
<organism evidence="1 2">
    <name type="scientific">Salibacterium lacus</name>
    <dbReference type="NCBI Taxonomy" id="1898109"/>
    <lineage>
        <taxon>Bacteria</taxon>
        <taxon>Bacillati</taxon>
        <taxon>Bacillota</taxon>
        <taxon>Bacilli</taxon>
        <taxon>Bacillales</taxon>
        <taxon>Bacillaceae</taxon>
    </lineage>
</organism>
<accession>A0ABW5T3M4</accession>
<name>A0ABW5T3M4_9BACI</name>
<proteinExistence type="predicted"/>
<gene>
    <name evidence="1" type="ORF">ACFSUB_14135</name>
</gene>
<protein>
    <submittedName>
        <fullName evidence="1">Uncharacterized protein</fullName>
    </submittedName>
</protein>
<comment type="caution">
    <text evidence="1">The sequence shown here is derived from an EMBL/GenBank/DDBJ whole genome shotgun (WGS) entry which is preliminary data.</text>
</comment>
<reference evidence="2" key="1">
    <citation type="journal article" date="2019" name="Int. J. Syst. Evol. Microbiol.">
        <title>The Global Catalogue of Microorganisms (GCM) 10K type strain sequencing project: providing services to taxonomists for standard genome sequencing and annotation.</title>
        <authorList>
            <consortium name="The Broad Institute Genomics Platform"/>
            <consortium name="The Broad Institute Genome Sequencing Center for Infectious Disease"/>
            <person name="Wu L."/>
            <person name="Ma J."/>
        </authorList>
    </citation>
    <scope>NUCLEOTIDE SEQUENCE [LARGE SCALE GENOMIC DNA]</scope>
    <source>
        <strain evidence="2">KCTC 33792</strain>
    </source>
</reference>
<keyword evidence="2" id="KW-1185">Reference proteome</keyword>
<evidence type="ECO:0000313" key="1">
    <source>
        <dbReference type="EMBL" id="MFD2706602.1"/>
    </source>
</evidence>
<evidence type="ECO:0000313" key="2">
    <source>
        <dbReference type="Proteomes" id="UP001597520"/>
    </source>
</evidence>
<dbReference type="RefSeq" id="WP_380713908.1">
    <property type="nucleotide sequence ID" value="NZ_JBHUML010000005.1"/>
</dbReference>